<evidence type="ECO:0000313" key="7">
    <source>
        <dbReference type="Proteomes" id="UP000318336"/>
    </source>
</evidence>
<evidence type="ECO:0000256" key="3">
    <source>
        <dbReference type="SAM" id="MobiDB-lite"/>
    </source>
</evidence>
<dbReference type="Proteomes" id="UP000318336">
    <property type="component" value="Unassembled WGS sequence"/>
</dbReference>
<gene>
    <name evidence="6" type="ORF">FB554_2769</name>
</gene>
<dbReference type="SUPFAM" id="SSF52266">
    <property type="entry name" value="SGNH hydrolase"/>
    <property type="match status" value="1"/>
</dbReference>
<organism evidence="6 7">
    <name type="scientific">Barrientosiimonas humi</name>
    <dbReference type="NCBI Taxonomy" id="999931"/>
    <lineage>
        <taxon>Bacteria</taxon>
        <taxon>Bacillati</taxon>
        <taxon>Actinomycetota</taxon>
        <taxon>Actinomycetes</taxon>
        <taxon>Micrococcales</taxon>
        <taxon>Dermacoccaceae</taxon>
        <taxon>Barrientosiimonas</taxon>
    </lineage>
</organism>
<keyword evidence="4" id="KW-0732">Signal</keyword>
<feature type="active site" evidence="1">
    <location>
        <position position="243"/>
    </location>
</feature>
<evidence type="ECO:0000256" key="4">
    <source>
        <dbReference type="SAM" id="SignalP"/>
    </source>
</evidence>
<dbReference type="OrthoDB" id="5503950at2"/>
<dbReference type="InterPro" id="IPR037460">
    <property type="entry name" value="SEST-like"/>
</dbReference>
<dbReference type="InterPro" id="IPR013830">
    <property type="entry name" value="SGNH_hydro"/>
</dbReference>
<feature type="region of interest" description="Disordered" evidence="3">
    <location>
        <begin position="262"/>
        <end position="287"/>
    </location>
</feature>
<evidence type="ECO:0000313" key="6">
    <source>
        <dbReference type="EMBL" id="TQL34593.1"/>
    </source>
</evidence>
<dbReference type="GO" id="GO:0004806">
    <property type="term" value="F:triacylglycerol lipase activity"/>
    <property type="evidence" value="ECO:0007669"/>
    <property type="project" value="TreeGrafter"/>
</dbReference>
<feature type="domain" description="SGNH hydrolase-type esterase" evidence="5">
    <location>
        <begin position="35"/>
        <end position="249"/>
    </location>
</feature>
<feature type="chain" id="PRO_5022243913" evidence="4">
    <location>
        <begin position="29"/>
        <end position="344"/>
    </location>
</feature>
<keyword evidence="6" id="KW-0378">Hydrolase</keyword>
<dbReference type="EMBL" id="VFOK01000001">
    <property type="protein sequence ID" value="TQL34593.1"/>
    <property type="molecule type" value="Genomic_DNA"/>
</dbReference>
<feature type="compositionally biased region" description="Polar residues" evidence="3">
    <location>
        <begin position="262"/>
        <end position="281"/>
    </location>
</feature>
<dbReference type="PANTHER" id="PTHR37981">
    <property type="entry name" value="LIPASE 2"/>
    <property type="match status" value="1"/>
</dbReference>
<name>A0A542XFI8_9MICO</name>
<dbReference type="PANTHER" id="PTHR37981:SF1">
    <property type="entry name" value="SGNH HYDROLASE-TYPE ESTERASE DOMAIN-CONTAINING PROTEIN"/>
    <property type="match status" value="1"/>
</dbReference>
<dbReference type="Pfam" id="PF13472">
    <property type="entry name" value="Lipase_GDSL_2"/>
    <property type="match status" value="1"/>
</dbReference>
<accession>A0A542XFI8</accession>
<dbReference type="InterPro" id="IPR036514">
    <property type="entry name" value="SGNH_hydro_sf"/>
</dbReference>
<keyword evidence="7" id="KW-1185">Reference proteome</keyword>
<feature type="disulfide bond" evidence="2">
    <location>
        <begin position="53"/>
        <end position="77"/>
    </location>
</feature>
<dbReference type="RefSeq" id="WP_142006967.1">
    <property type="nucleotide sequence ID" value="NZ_CAJTBP010000001.1"/>
</dbReference>
<dbReference type="CDD" id="cd01823">
    <property type="entry name" value="SEST_like"/>
    <property type="match status" value="1"/>
</dbReference>
<comment type="caution">
    <text evidence="6">The sequence shown here is derived from an EMBL/GenBank/DDBJ whole genome shotgun (WGS) entry which is preliminary data.</text>
</comment>
<proteinExistence type="predicted"/>
<protein>
    <submittedName>
        <fullName evidence="6">GDSL-like lipase/acylhydrolase family protein</fullName>
    </submittedName>
</protein>
<feature type="signal peptide" evidence="4">
    <location>
        <begin position="1"/>
        <end position="28"/>
    </location>
</feature>
<dbReference type="AlphaFoldDB" id="A0A542XFI8"/>
<keyword evidence="2" id="KW-1015">Disulfide bond</keyword>
<feature type="active site" description="Nucleophile" evidence="1">
    <location>
        <position position="39"/>
    </location>
</feature>
<dbReference type="Gene3D" id="3.40.50.1110">
    <property type="entry name" value="SGNH hydrolase"/>
    <property type="match status" value="1"/>
</dbReference>
<evidence type="ECO:0000256" key="2">
    <source>
        <dbReference type="PIRSR" id="PIRSR637460-2"/>
    </source>
</evidence>
<evidence type="ECO:0000256" key="1">
    <source>
        <dbReference type="PIRSR" id="PIRSR637460-1"/>
    </source>
</evidence>
<feature type="disulfide bond" evidence="2">
    <location>
        <begin position="118"/>
        <end position="127"/>
    </location>
</feature>
<dbReference type="GO" id="GO:0019433">
    <property type="term" value="P:triglyceride catabolic process"/>
    <property type="evidence" value="ECO:0007669"/>
    <property type="project" value="TreeGrafter"/>
</dbReference>
<evidence type="ECO:0000259" key="5">
    <source>
        <dbReference type="Pfam" id="PF13472"/>
    </source>
</evidence>
<reference evidence="6 7" key="1">
    <citation type="submission" date="2019-06" db="EMBL/GenBank/DDBJ databases">
        <title>Sequencing the genomes of 1000 actinobacteria strains.</title>
        <authorList>
            <person name="Klenk H.-P."/>
        </authorList>
    </citation>
    <scope>NUCLEOTIDE SEQUENCE [LARGE SCALE GENOMIC DNA]</scope>
    <source>
        <strain evidence="6 7">DSM 24617</strain>
    </source>
</reference>
<sequence length="344" mass="35888">MTTSPLRAAGLLTAAAALVLSSTTPAQAAAGDYVALGDSYSADVGTRAKVDDCYRSPYGYPALVAQTYGLNLDYQACTGATTSSVIDSQLGTLGSGTGYVTMTIGGNDVGFSSILTECAQPGWMSDCEGAIAGGRAILRDQLPGRYDNLFGQVRTKAANAAVTVGGYPRIFNGEDCNALTFFAPDEQSSLNTATGELNTLARGKATGAGFRFVDPTASFTGHAVCDDPEWINGLSNPVEESYHPNRAGNVGYANLFGPSVTGRTATAQRSAEPTPQQSPAQRTRAAADRVVAMRLSSPENLAKAKAAGLNPSEVRRLDAQLRSPDTTVVDKALARLRALDRRTS</sequence>